<dbReference type="EMBL" id="CP006019">
    <property type="protein sequence ID" value="AIF69696.1"/>
    <property type="molecule type" value="Genomic_DNA"/>
</dbReference>
<reference evidence="2 3" key="2">
    <citation type="journal article" date="2015" name="Genome Announc.">
        <title>Complete Genome Sequence of Hyperthermophilic Piezophilic Archaeon Palaeococcus pacificus DY20341T, Isolated from Deep-Sea Hydrothermal Sediments.</title>
        <authorList>
            <person name="Zeng X."/>
            <person name="Jebbar M."/>
            <person name="Shao Z."/>
        </authorList>
    </citation>
    <scope>NUCLEOTIDE SEQUENCE [LARGE SCALE GENOMIC DNA]</scope>
    <source>
        <strain evidence="2 3">DY20341</strain>
    </source>
</reference>
<keyword evidence="1" id="KW-0812">Transmembrane</keyword>
<sequence>MEVKWDKKWASTITASLIAFFILWWRAEWSRDGALLAVIFAIIVANLFFVGWKAWETKKEKEEGFPPKDEMTLYIEGRAAYYALRSGLWFMLALLWYTWFIHVFNLSLPEPNTFEALIMSTLFMSLLFLGLKWNFGRTGNIR</sequence>
<dbReference type="KEGG" id="ppac:PAP_06495"/>
<protein>
    <recommendedName>
        <fullName evidence="4">DUF2178 domain-containing protein</fullName>
    </recommendedName>
</protein>
<dbReference type="STRING" id="1343739.PAP_06495"/>
<evidence type="ECO:0000256" key="1">
    <source>
        <dbReference type="SAM" id="Phobius"/>
    </source>
</evidence>
<keyword evidence="1" id="KW-0472">Membrane</keyword>
<name>A0A075LU86_9EURY</name>
<feature type="transmembrane region" description="Helical" evidence="1">
    <location>
        <begin position="116"/>
        <end position="135"/>
    </location>
</feature>
<keyword evidence="1" id="KW-1133">Transmembrane helix</keyword>
<dbReference type="Proteomes" id="UP000027981">
    <property type="component" value="Chromosome"/>
</dbReference>
<proteinExistence type="predicted"/>
<keyword evidence="3" id="KW-1185">Reference proteome</keyword>
<dbReference type="AlphaFoldDB" id="A0A075LU86"/>
<feature type="transmembrane region" description="Helical" evidence="1">
    <location>
        <begin position="33"/>
        <end position="52"/>
    </location>
</feature>
<dbReference type="Pfam" id="PF09946">
    <property type="entry name" value="DUF2178"/>
    <property type="match status" value="1"/>
</dbReference>
<gene>
    <name evidence="2" type="ORF">PAP_06495</name>
</gene>
<evidence type="ECO:0000313" key="3">
    <source>
        <dbReference type="Proteomes" id="UP000027981"/>
    </source>
</evidence>
<organism evidence="2 3">
    <name type="scientific">Palaeococcus pacificus DY20341</name>
    <dbReference type="NCBI Taxonomy" id="1343739"/>
    <lineage>
        <taxon>Archaea</taxon>
        <taxon>Methanobacteriati</taxon>
        <taxon>Methanobacteriota</taxon>
        <taxon>Thermococci</taxon>
        <taxon>Thermococcales</taxon>
        <taxon>Thermococcaceae</taxon>
        <taxon>Palaeococcus</taxon>
    </lineage>
</organism>
<feature type="transmembrane region" description="Helical" evidence="1">
    <location>
        <begin position="87"/>
        <end position="104"/>
    </location>
</feature>
<accession>A0A075LU86</accession>
<reference evidence="3" key="1">
    <citation type="submission" date="2013-06" db="EMBL/GenBank/DDBJ databases">
        <title>Complete Genome Sequence of Hyperthermophilic Palaeococcus pacificus DY20341T, Isolated from a Deep-Sea Hydrothermal Sediments.</title>
        <authorList>
            <person name="Zeng X."/>
            <person name="Shao Z."/>
        </authorList>
    </citation>
    <scope>NUCLEOTIDE SEQUENCE [LARGE SCALE GENOMIC DNA]</scope>
    <source>
        <strain evidence="3">DY20341</strain>
    </source>
</reference>
<evidence type="ECO:0000313" key="2">
    <source>
        <dbReference type="EMBL" id="AIF69696.1"/>
    </source>
</evidence>
<evidence type="ECO:0008006" key="4">
    <source>
        <dbReference type="Google" id="ProtNLM"/>
    </source>
</evidence>
<dbReference type="HOGENOM" id="CLU_1811516_0_0_2"/>
<feature type="transmembrane region" description="Helical" evidence="1">
    <location>
        <begin position="9"/>
        <end position="27"/>
    </location>
</feature>
<dbReference type="InterPro" id="IPR019235">
    <property type="entry name" value="DUF2178_TM"/>
</dbReference>